<comment type="similarity">
    <text evidence="2 5">Belongs to the carotenoid/retinoid oxidoreductase family.</text>
</comment>
<evidence type="ECO:0000313" key="7">
    <source>
        <dbReference type="EMBL" id="AGC42254.1"/>
    </source>
</evidence>
<keyword evidence="4 5" id="KW-0560">Oxidoreductase</keyword>
<evidence type="ECO:0000256" key="3">
    <source>
        <dbReference type="ARBA" id="ARBA00022746"/>
    </source>
</evidence>
<dbReference type="NCBIfam" id="TIGR02734">
    <property type="entry name" value="crtI_fam"/>
    <property type="match status" value="1"/>
</dbReference>
<dbReference type="SUPFAM" id="SSF51905">
    <property type="entry name" value="FAD/NAD(P)-binding domain"/>
    <property type="match status" value="1"/>
</dbReference>
<dbReference type="RefSeq" id="WP_015346517.1">
    <property type="nucleotide sequence ID" value="NC_020126.1"/>
</dbReference>
<comment type="pathway">
    <text evidence="1 5">Carotenoid biosynthesis.</text>
</comment>
<evidence type="ECO:0000313" key="8">
    <source>
        <dbReference type="Proteomes" id="UP000011131"/>
    </source>
</evidence>
<dbReference type="STRING" id="1278073.MYSTI_00905"/>
<organism evidence="7 8">
    <name type="scientific">Myxococcus stipitatus (strain DSM 14675 / JCM 12634 / Mx s8)</name>
    <dbReference type="NCBI Taxonomy" id="1278073"/>
    <lineage>
        <taxon>Bacteria</taxon>
        <taxon>Pseudomonadati</taxon>
        <taxon>Myxococcota</taxon>
        <taxon>Myxococcia</taxon>
        <taxon>Myxococcales</taxon>
        <taxon>Cystobacterineae</taxon>
        <taxon>Myxococcaceae</taxon>
        <taxon>Myxococcus</taxon>
    </lineage>
</organism>
<dbReference type="GO" id="GO:0016117">
    <property type="term" value="P:carotenoid biosynthetic process"/>
    <property type="evidence" value="ECO:0007669"/>
    <property type="project" value="UniProtKB-KW"/>
</dbReference>
<dbReference type="Pfam" id="PF01593">
    <property type="entry name" value="Amino_oxidase"/>
    <property type="match status" value="1"/>
</dbReference>
<evidence type="ECO:0000259" key="6">
    <source>
        <dbReference type="Pfam" id="PF01593"/>
    </source>
</evidence>
<dbReference type="AlphaFoldDB" id="L7U6Z2"/>
<reference evidence="7 8" key="1">
    <citation type="journal article" date="2013" name="Genome Announc.">
        <title>Complete genome sequence of Myxococcus stipitatus strain DSM 14675, a fruiting myxobacterium.</title>
        <authorList>
            <person name="Huntley S."/>
            <person name="Kneip S."/>
            <person name="Treuner-Lange A."/>
            <person name="Sogaard-Andersen L."/>
        </authorList>
    </citation>
    <scope>NUCLEOTIDE SEQUENCE [LARGE SCALE GENOMIC DNA]</scope>
    <source>
        <strain evidence="8">DSM 14675 / JCM 12634 / Mx s8</strain>
    </source>
</reference>
<dbReference type="InterPro" id="IPR002937">
    <property type="entry name" value="Amino_oxidase"/>
</dbReference>
<name>L7U6Z2_MYXSD</name>
<dbReference type="InterPro" id="IPR008150">
    <property type="entry name" value="Phytoene_DH_bac_CS"/>
</dbReference>
<dbReference type="PROSITE" id="PS00982">
    <property type="entry name" value="PHYTOENE_DH"/>
    <property type="match status" value="1"/>
</dbReference>
<dbReference type="Proteomes" id="UP000011131">
    <property type="component" value="Chromosome"/>
</dbReference>
<dbReference type="InterPro" id="IPR036188">
    <property type="entry name" value="FAD/NAD-bd_sf"/>
</dbReference>
<gene>
    <name evidence="7" type="ordered locus">MYSTI_00905</name>
</gene>
<dbReference type="KEGG" id="msd:MYSTI_00905"/>
<dbReference type="OrthoDB" id="9774675at2"/>
<dbReference type="GO" id="GO:0016627">
    <property type="term" value="F:oxidoreductase activity, acting on the CH-CH group of donors"/>
    <property type="evidence" value="ECO:0007669"/>
    <property type="project" value="UniProtKB-ARBA"/>
</dbReference>
<evidence type="ECO:0000256" key="2">
    <source>
        <dbReference type="ARBA" id="ARBA00006046"/>
    </source>
</evidence>
<accession>L7U6Z2</accession>
<keyword evidence="8" id="KW-1185">Reference proteome</keyword>
<keyword evidence="3 5" id="KW-0125">Carotenoid biosynthesis</keyword>
<evidence type="ECO:0000256" key="1">
    <source>
        <dbReference type="ARBA" id="ARBA00004829"/>
    </source>
</evidence>
<feature type="domain" description="Amine oxidase" evidence="6">
    <location>
        <begin position="18"/>
        <end position="490"/>
    </location>
</feature>
<evidence type="ECO:0000256" key="5">
    <source>
        <dbReference type="RuleBase" id="RU362075"/>
    </source>
</evidence>
<dbReference type="FunFam" id="3.50.50.60:FF:000171">
    <property type="entry name" value="zeta-carotene-forming phytoene desaturase"/>
    <property type="match status" value="1"/>
</dbReference>
<protein>
    <submittedName>
        <fullName evidence="7">Phytoene desaturase</fullName>
    </submittedName>
</protein>
<proteinExistence type="inferred from homology"/>
<dbReference type="HOGENOM" id="CLU_019722_2_1_7"/>
<dbReference type="PANTHER" id="PTHR43734:SF1">
    <property type="entry name" value="PHYTOENE DESATURASE"/>
    <property type="match status" value="1"/>
</dbReference>
<dbReference type="eggNOG" id="COG1233">
    <property type="taxonomic scope" value="Bacteria"/>
</dbReference>
<dbReference type="EMBL" id="CP004025">
    <property type="protein sequence ID" value="AGC42254.1"/>
    <property type="molecule type" value="Genomic_DNA"/>
</dbReference>
<dbReference type="InterPro" id="IPR014105">
    <property type="entry name" value="Carotenoid/retinoid_OxRdtase"/>
</dbReference>
<dbReference type="PANTHER" id="PTHR43734">
    <property type="entry name" value="PHYTOENE DESATURASE"/>
    <property type="match status" value="1"/>
</dbReference>
<sequence length="519" mass="58044">MSGRTQGRRVVVVGAGVGGLAAAARLAHQGFEVQVVEKTGAPGGRCGRLRVDGFTWDLGPTIVLMPEVFEETFRALGRRIEDYLTLLKCEPNYRLHFRDGSDVTFTSELCAMGRELERVEPGSYARYLAFLAQGRVQYRTSLDHLVGRNYAGITDYLSPRVLARIFQVRAHRRMYSDVSRYFRDDRLRAAMTFQTMYLGVSPFESPAVYGLLPFTELGVGIWFPKGGLYAIPQALERLALEEGVRIHYGTPVERILTEGGRTTGVRLQGGEVLEADAVLCNADLPYAYEKLLDPEATTLKRREKLRYTSSGYMLYLGLRRKYPELLHHNVVFGRDYRGSFDDIFERFRVPEDPSFYVNAPTRTDASLAPAGKDSLYVLVPVPHQHPSLDWKVEGPKVRAKVFARLSELGFPKLESDIEVERVFTPDDWAGTFNLARGSAFGLAQNFFQIGPFRPANQDARVKNLFFVGASTQPGTGLPTVLISARLVTERLTDWARAQGVTLVSRERAPTSLSKKEAAA</sequence>
<dbReference type="PATRIC" id="fig|1278073.3.peg.943"/>
<evidence type="ECO:0000256" key="4">
    <source>
        <dbReference type="ARBA" id="ARBA00023002"/>
    </source>
</evidence>
<dbReference type="Gene3D" id="3.50.50.60">
    <property type="entry name" value="FAD/NAD(P)-binding domain"/>
    <property type="match status" value="2"/>
</dbReference>